<dbReference type="InterPro" id="IPR013087">
    <property type="entry name" value="Znf_C2H2_type"/>
</dbReference>
<dbReference type="GO" id="GO:0000785">
    <property type="term" value="C:chromatin"/>
    <property type="evidence" value="ECO:0007669"/>
    <property type="project" value="TreeGrafter"/>
</dbReference>
<dbReference type="FunFam" id="3.30.160.60:FF:001102">
    <property type="entry name" value="Transcription factor IIIA"/>
    <property type="match status" value="1"/>
</dbReference>
<dbReference type="AlphaFoldDB" id="A0A1E4U0C0"/>
<dbReference type="PANTHER" id="PTHR14003:SF20">
    <property type="entry name" value="FINGER DOMAIN PROTEIN, PUTATIVE (AFU_ORTHOLOGUE AFUA_4G10380)-RELATED"/>
    <property type="match status" value="1"/>
</dbReference>
<dbReference type="SUPFAM" id="SSF57667">
    <property type="entry name" value="beta-beta-alpha zinc fingers"/>
    <property type="match status" value="1"/>
</dbReference>
<keyword evidence="4 7" id="KW-0863">Zinc-finger</keyword>
<feature type="region of interest" description="Disordered" evidence="8">
    <location>
        <begin position="81"/>
        <end position="131"/>
    </location>
</feature>
<feature type="compositionally biased region" description="Polar residues" evidence="8">
    <location>
        <begin position="81"/>
        <end position="114"/>
    </location>
</feature>
<evidence type="ECO:0000256" key="1">
    <source>
        <dbReference type="ARBA" id="ARBA00004123"/>
    </source>
</evidence>
<dbReference type="Pfam" id="PF00096">
    <property type="entry name" value="zf-C2H2"/>
    <property type="match status" value="2"/>
</dbReference>
<keyword evidence="3" id="KW-0677">Repeat</keyword>
<feature type="domain" description="C2H2-type" evidence="9">
    <location>
        <begin position="9"/>
        <end position="36"/>
    </location>
</feature>
<keyword evidence="2" id="KW-0479">Metal-binding</keyword>
<evidence type="ECO:0000256" key="8">
    <source>
        <dbReference type="SAM" id="MobiDB-lite"/>
    </source>
</evidence>
<name>A0A1E4U0C0_PACTA</name>
<organism evidence="10 11">
    <name type="scientific">Pachysolen tannophilus NRRL Y-2460</name>
    <dbReference type="NCBI Taxonomy" id="669874"/>
    <lineage>
        <taxon>Eukaryota</taxon>
        <taxon>Fungi</taxon>
        <taxon>Dikarya</taxon>
        <taxon>Ascomycota</taxon>
        <taxon>Saccharomycotina</taxon>
        <taxon>Pichiomycetes</taxon>
        <taxon>Pachysolenaceae</taxon>
        <taxon>Pachysolen</taxon>
    </lineage>
</organism>
<gene>
    <name evidence="10" type="ORF">PACTADRAFT_38972</name>
</gene>
<evidence type="ECO:0000256" key="7">
    <source>
        <dbReference type="PROSITE-ProRule" id="PRU00042"/>
    </source>
</evidence>
<dbReference type="PROSITE" id="PS50157">
    <property type="entry name" value="ZINC_FINGER_C2H2_2"/>
    <property type="match status" value="2"/>
</dbReference>
<evidence type="ECO:0000313" key="11">
    <source>
        <dbReference type="Proteomes" id="UP000094236"/>
    </source>
</evidence>
<dbReference type="STRING" id="669874.A0A1E4U0C0"/>
<sequence length="131" mass="14934">MSAETAARNRCPTCQKQFKRPSSLKTHIYSHTGEKPFRCKWDGCGKEFSVRSNMVRHYKLHGRNQKIKKEKDAMKRHQQQFIHSSNSGINIESQISGSSSTFPQNGSIPMSINKSHNEMDSNYPKETVSSS</sequence>
<evidence type="ECO:0000313" key="10">
    <source>
        <dbReference type="EMBL" id="ODV97368.1"/>
    </source>
</evidence>
<proteinExistence type="predicted"/>
<dbReference type="Proteomes" id="UP000094236">
    <property type="component" value="Unassembled WGS sequence"/>
</dbReference>
<evidence type="ECO:0000256" key="5">
    <source>
        <dbReference type="ARBA" id="ARBA00022833"/>
    </source>
</evidence>
<dbReference type="PROSITE" id="PS00028">
    <property type="entry name" value="ZINC_FINGER_C2H2_1"/>
    <property type="match status" value="2"/>
</dbReference>
<dbReference type="PANTHER" id="PTHR14003">
    <property type="entry name" value="TRANSCRIPTIONAL REPRESSOR PROTEIN YY"/>
    <property type="match status" value="1"/>
</dbReference>
<dbReference type="GO" id="GO:0008270">
    <property type="term" value="F:zinc ion binding"/>
    <property type="evidence" value="ECO:0007669"/>
    <property type="project" value="UniProtKB-KW"/>
</dbReference>
<evidence type="ECO:0000256" key="3">
    <source>
        <dbReference type="ARBA" id="ARBA00022737"/>
    </source>
</evidence>
<keyword evidence="11" id="KW-1185">Reference proteome</keyword>
<dbReference type="GO" id="GO:0000978">
    <property type="term" value="F:RNA polymerase II cis-regulatory region sequence-specific DNA binding"/>
    <property type="evidence" value="ECO:0007669"/>
    <property type="project" value="TreeGrafter"/>
</dbReference>
<feature type="domain" description="C2H2-type" evidence="9">
    <location>
        <begin position="37"/>
        <end position="66"/>
    </location>
</feature>
<dbReference type="FunFam" id="3.30.160.60:FF:000072">
    <property type="entry name" value="zinc finger protein 143 isoform X1"/>
    <property type="match status" value="1"/>
</dbReference>
<dbReference type="OrthoDB" id="6077919at2759"/>
<dbReference type="SMART" id="SM00355">
    <property type="entry name" value="ZnF_C2H2"/>
    <property type="match status" value="2"/>
</dbReference>
<dbReference type="InterPro" id="IPR036236">
    <property type="entry name" value="Znf_C2H2_sf"/>
</dbReference>
<evidence type="ECO:0000256" key="2">
    <source>
        <dbReference type="ARBA" id="ARBA00022723"/>
    </source>
</evidence>
<keyword evidence="6" id="KW-0539">Nucleus</keyword>
<comment type="subcellular location">
    <subcellularLocation>
        <location evidence="1">Nucleus</location>
    </subcellularLocation>
</comment>
<reference evidence="11" key="1">
    <citation type="submission" date="2016-05" db="EMBL/GenBank/DDBJ databases">
        <title>Comparative genomics of biotechnologically important yeasts.</title>
        <authorList>
            <consortium name="DOE Joint Genome Institute"/>
            <person name="Riley R."/>
            <person name="Haridas S."/>
            <person name="Wolfe K.H."/>
            <person name="Lopes M.R."/>
            <person name="Hittinger C.T."/>
            <person name="Goker M."/>
            <person name="Salamov A."/>
            <person name="Wisecaver J."/>
            <person name="Long T.M."/>
            <person name="Aerts A.L."/>
            <person name="Barry K."/>
            <person name="Choi C."/>
            <person name="Clum A."/>
            <person name="Coughlan A.Y."/>
            <person name="Deshpande S."/>
            <person name="Douglass A.P."/>
            <person name="Hanson S.J."/>
            <person name="Klenk H.-P."/>
            <person name="Labutti K."/>
            <person name="Lapidus A."/>
            <person name="Lindquist E."/>
            <person name="Lipzen A."/>
            <person name="Meier-Kolthoff J.P."/>
            <person name="Ohm R.A."/>
            <person name="Otillar R.P."/>
            <person name="Pangilinan J."/>
            <person name="Peng Y."/>
            <person name="Rokas A."/>
            <person name="Rosa C.A."/>
            <person name="Scheuner C."/>
            <person name="Sibirny A.A."/>
            <person name="Slot J.C."/>
            <person name="Stielow J.B."/>
            <person name="Sun H."/>
            <person name="Kurtzman C.P."/>
            <person name="Blackwell M."/>
            <person name="Grigoriev I.V."/>
            <person name="Jeffries T.W."/>
        </authorList>
    </citation>
    <scope>NUCLEOTIDE SEQUENCE [LARGE SCALE GENOMIC DNA]</scope>
    <source>
        <strain evidence="11">NRRL Y-2460</strain>
    </source>
</reference>
<evidence type="ECO:0000259" key="9">
    <source>
        <dbReference type="PROSITE" id="PS50157"/>
    </source>
</evidence>
<dbReference type="GO" id="GO:0005634">
    <property type="term" value="C:nucleus"/>
    <property type="evidence" value="ECO:0007669"/>
    <property type="project" value="UniProtKB-SubCell"/>
</dbReference>
<evidence type="ECO:0000256" key="6">
    <source>
        <dbReference type="ARBA" id="ARBA00023242"/>
    </source>
</evidence>
<protein>
    <recommendedName>
        <fullName evidence="9">C2H2-type domain-containing protein</fullName>
    </recommendedName>
</protein>
<accession>A0A1E4U0C0</accession>
<dbReference type="GO" id="GO:0000981">
    <property type="term" value="F:DNA-binding transcription factor activity, RNA polymerase II-specific"/>
    <property type="evidence" value="ECO:0007669"/>
    <property type="project" value="UniProtKB-ARBA"/>
</dbReference>
<dbReference type="EMBL" id="KV454012">
    <property type="protein sequence ID" value="ODV97368.1"/>
    <property type="molecule type" value="Genomic_DNA"/>
</dbReference>
<evidence type="ECO:0000256" key="4">
    <source>
        <dbReference type="ARBA" id="ARBA00022771"/>
    </source>
</evidence>
<keyword evidence="5" id="KW-0862">Zinc</keyword>
<dbReference type="Gene3D" id="3.30.160.60">
    <property type="entry name" value="Classic Zinc Finger"/>
    <property type="match status" value="2"/>
</dbReference>
<dbReference type="GO" id="GO:0005667">
    <property type="term" value="C:transcription regulator complex"/>
    <property type="evidence" value="ECO:0007669"/>
    <property type="project" value="TreeGrafter"/>
</dbReference>